<dbReference type="Proteomes" id="UP000316882">
    <property type="component" value="Unassembled WGS sequence"/>
</dbReference>
<name>A0A4Y3PF98_BREPA</name>
<accession>A0A4Y3PF98</accession>
<proteinExistence type="predicted"/>
<protein>
    <recommendedName>
        <fullName evidence="1">DUF1980 domain-containing protein</fullName>
    </recommendedName>
</protein>
<organism evidence="2 3">
    <name type="scientific">Brevibacillus parabrevis</name>
    <dbReference type="NCBI Taxonomy" id="54914"/>
    <lineage>
        <taxon>Bacteria</taxon>
        <taxon>Bacillati</taxon>
        <taxon>Bacillota</taxon>
        <taxon>Bacilli</taxon>
        <taxon>Bacillales</taxon>
        <taxon>Paenibacillaceae</taxon>
        <taxon>Brevibacillus</taxon>
    </lineage>
</organism>
<dbReference type="InterPro" id="IPR048447">
    <property type="entry name" value="DUF1980_C"/>
</dbReference>
<evidence type="ECO:0000259" key="1">
    <source>
        <dbReference type="Pfam" id="PF21537"/>
    </source>
</evidence>
<evidence type="ECO:0000313" key="2">
    <source>
        <dbReference type="EMBL" id="GEB31395.1"/>
    </source>
</evidence>
<dbReference type="PANTHER" id="PTHR40047:SF1">
    <property type="entry name" value="UPF0703 PROTEIN YCGQ"/>
    <property type="match status" value="1"/>
</dbReference>
<dbReference type="InterPro" id="IPR015402">
    <property type="entry name" value="DUF1980"/>
</dbReference>
<reference evidence="2 3" key="1">
    <citation type="submission" date="2019-06" db="EMBL/GenBank/DDBJ databases">
        <title>Whole genome shotgun sequence of Brevibacillus parabrevis NBRC 12334.</title>
        <authorList>
            <person name="Hosoyama A."/>
            <person name="Uohara A."/>
            <person name="Ohji S."/>
            <person name="Ichikawa N."/>
        </authorList>
    </citation>
    <scope>NUCLEOTIDE SEQUENCE [LARGE SCALE GENOMIC DNA]</scope>
    <source>
        <strain evidence="2 3">NBRC 12334</strain>
    </source>
</reference>
<comment type="caution">
    <text evidence="2">The sequence shown here is derived from an EMBL/GenBank/DDBJ whole genome shotgun (WGS) entry which is preliminary data.</text>
</comment>
<dbReference type="EMBL" id="BJMH01000004">
    <property type="protein sequence ID" value="GEB31395.1"/>
    <property type="molecule type" value="Genomic_DNA"/>
</dbReference>
<evidence type="ECO:0000313" key="3">
    <source>
        <dbReference type="Proteomes" id="UP000316882"/>
    </source>
</evidence>
<dbReference type="Pfam" id="PF21537">
    <property type="entry name" value="DUF1980_C"/>
    <property type="match status" value="1"/>
</dbReference>
<dbReference type="NCBIfam" id="TIGR03943">
    <property type="entry name" value="TIGR03943 family putative permease subunit"/>
    <property type="match status" value="1"/>
</dbReference>
<dbReference type="PANTHER" id="PTHR40047">
    <property type="entry name" value="UPF0703 PROTEIN YCGQ"/>
    <property type="match status" value="1"/>
</dbReference>
<sequence length="149" mass="16660">MKNHFSNGGFGDFYTDIATSMYKQPVIKLNDKIFLDGLTTLELYAQDFAGKELETLGFVYKEPGFASNQFVVARFSVTCCTADASVFGVLVESESASKWAKDSWVQVRGKLELRKVDGFDMLVLKAAHIQPVQAPKDPYVYYSYEAPSN</sequence>
<keyword evidence="3" id="KW-1185">Reference proteome</keyword>
<gene>
    <name evidence="2" type="ORF">BPA01_09750</name>
</gene>
<dbReference type="AlphaFoldDB" id="A0A4Y3PF98"/>
<feature type="domain" description="DUF1980" evidence="1">
    <location>
        <begin position="14"/>
        <end position="142"/>
    </location>
</feature>
<dbReference type="InterPro" id="IPR052955">
    <property type="entry name" value="UPF0703_membrane_permease"/>
</dbReference>
<dbReference type="STRING" id="54914.AV540_09295"/>